<keyword evidence="2" id="KW-0067">ATP-binding</keyword>
<evidence type="ECO:0000313" key="3">
    <source>
        <dbReference type="Proteomes" id="UP000015001"/>
    </source>
</evidence>
<keyword evidence="3" id="KW-1185">Reference proteome</keyword>
<name>S4MGU4_9ACTN</name>
<reference evidence="2 3" key="1">
    <citation type="submission" date="2013-02" db="EMBL/GenBank/DDBJ databases">
        <title>Draft Genome Sequence of Streptomyces afghaniensis, Which Produces Compounds of the Julimycin B-Complex.</title>
        <authorList>
            <person name="Gruening B.A."/>
            <person name="Praeg A."/>
            <person name="Erxleben A."/>
            <person name="Guenther S."/>
            <person name="Fiedler H.-P."/>
            <person name="Goodfellow M."/>
            <person name="Mueller M."/>
        </authorList>
    </citation>
    <scope>NUCLEOTIDE SEQUENCE [LARGE SCALE GENOMIC DNA]</scope>
    <source>
        <strain evidence="2 3">772</strain>
    </source>
</reference>
<dbReference type="AntiFam" id="ANF00142">
    <property type="entry name" value="Shadow ORF (opposite yadG)"/>
</dbReference>
<feature type="region of interest" description="Disordered" evidence="1">
    <location>
        <begin position="127"/>
        <end position="151"/>
    </location>
</feature>
<gene>
    <name evidence="2" type="ORF">STAFG_7272</name>
</gene>
<sequence>MSALLGRRRGVPVGLALAGHRHRGLCPGRQRLLEAFLLVDGRAVVDGALRHPHVRLLQRGLVRRQLPQPYVVVVRDVADAGERQPGHAQCAVLLGQHVPARLGERGRQLLALLRLGVRRPDACEVRGVRGDEGRDTHVRQELPAPDDDEMVGGQRHLAHQMGGDEDRTALRGECLHQVAHPEDALGVEAVDRLVEQQHLRVAEQRGGDAQPLSHAEGEALGPLPGHVLEAHDPEHLVHPFGRDARQLGQAQQVVAGGPAAVHGLGVQQGTDLTGGVGQLAIRVTADRHVPGRRVVQAEDHPHRRRLARAVRSEEARDGPRPHLEGKVVHSGLVAVALRQADCFDHAPHPSQGSGQRGTRPRKG</sequence>
<dbReference type="AlphaFoldDB" id="S4MGU4"/>
<evidence type="ECO:0000313" key="2">
    <source>
        <dbReference type="EMBL" id="EPJ35721.1"/>
    </source>
</evidence>
<feature type="compositionally biased region" description="Basic and acidic residues" evidence="1">
    <location>
        <begin position="127"/>
        <end position="140"/>
    </location>
</feature>
<accession>S4MGU4</accession>
<proteinExistence type="predicted"/>
<comment type="caution">
    <text evidence="2">The sequence shown here is derived from an EMBL/GenBank/DDBJ whole genome shotgun (WGS) entry which is preliminary data.</text>
</comment>
<feature type="region of interest" description="Disordered" evidence="1">
    <location>
        <begin position="203"/>
        <end position="222"/>
    </location>
</feature>
<dbReference type="Proteomes" id="UP000015001">
    <property type="component" value="Unassembled WGS sequence"/>
</dbReference>
<dbReference type="HOGENOM" id="CLU_927238_0_0_11"/>
<feature type="region of interest" description="Disordered" evidence="1">
    <location>
        <begin position="344"/>
        <end position="363"/>
    </location>
</feature>
<keyword evidence="2" id="KW-0547">Nucleotide-binding</keyword>
<dbReference type="AntiFam" id="ANF00095">
    <property type="entry name" value="Shadow ORF (opposite ABC transporters)"/>
</dbReference>
<protein>
    <submittedName>
        <fullName evidence="2">Putative Bacitracin transport ATP-binding protein BcrA</fullName>
    </submittedName>
</protein>
<dbReference type="GO" id="GO:0005524">
    <property type="term" value="F:ATP binding"/>
    <property type="evidence" value="ECO:0007669"/>
    <property type="project" value="UniProtKB-KW"/>
</dbReference>
<evidence type="ECO:0000256" key="1">
    <source>
        <dbReference type="SAM" id="MobiDB-lite"/>
    </source>
</evidence>
<feature type="compositionally biased region" description="Basic and acidic residues" evidence="1">
    <location>
        <begin position="310"/>
        <end position="324"/>
    </location>
</feature>
<feature type="region of interest" description="Disordered" evidence="1">
    <location>
        <begin position="297"/>
        <end position="324"/>
    </location>
</feature>
<dbReference type="EMBL" id="AOPY01001616">
    <property type="protein sequence ID" value="EPJ35721.1"/>
    <property type="molecule type" value="Genomic_DNA"/>
</dbReference>
<organism evidence="2 3">
    <name type="scientific">Streptomyces afghaniensis 772</name>
    <dbReference type="NCBI Taxonomy" id="1283301"/>
    <lineage>
        <taxon>Bacteria</taxon>
        <taxon>Bacillati</taxon>
        <taxon>Actinomycetota</taxon>
        <taxon>Actinomycetes</taxon>
        <taxon>Kitasatosporales</taxon>
        <taxon>Streptomycetaceae</taxon>
        <taxon>Streptomyces</taxon>
    </lineage>
</organism>